<dbReference type="PANTHER" id="PTHR43133">
    <property type="entry name" value="RNA POLYMERASE ECF-TYPE SIGMA FACTO"/>
    <property type="match status" value="1"/>
</dbReference>
<dbReference type="Proteomes" id="UP000317093">
    <property type="component" value="Chromosome"/>
</dbReference>
<dbReference type="InterPro" id="IPR014284">
    <property type="entry name" value="RNA_pol_sigma-70_dom"/>
</dbReference>
<evidence type="ECO:0000313" key="7">
    <source>
        <dbReference type="Proteomes" id="UP000317093"/>
    </source>
</evidence>
<accession>A0A518B259</accession>
<dbReference type="GO" id="GO:0016987">
    <property type="term" value="F:sigma factor activity"/>
    <property type="evidence" value="ECO:0007669"/>
    <property type="project" value="UniProtKB-KW"/>
</dbReference>
<evidence type="ECO:0000259" key="5">
    <source>
        <dbReference type="Pfam" id="PF04542"/>
    </source>
</evidence>
<proteinExistence type="inferred from homology"/>
<keyword evidence="4" id="KW-0804">Transcription</keyword>
<reference evidence="6 7" key="1">
    <citation type="submission" date="2019-02" db="EMBL/GenBank/DDBJ databases">
        <title>Deep-cultivation of Planctomycetes and their phenomic and genomic characterization uncovers novel biology.</title>
        <authorList>
            <person name="Wiegand S."/>
            <person name="Jogler M."/>
            <person name="Boedeker C."/>
            <person name="Pinto D."/>
            <person name="Vollmers J."/>
            <person name="Rivas-Marin E."/>
            <person name="Kohn T."/>
            <person name="Peeters S.H."/>
            <person name="Heuer A."/>
            <person name="Rast P."/>
            <person name="Oberbeckmann S."/>
            <person name="Bunk B."/>
            <person name="Jeske O."/>
            <person name="Meyerdierks A."/>
            <person name="Storesund J.E."/>
            <person name="Kallscheuer N."/>
            <person name="Luecker S."/>
            <person name="Lage O.M."/>
            <person name="Pohl T."/>
            <person name="Merkel B.J."/>
            <person name="Hornburger P."/>
            <person name="Mueller R.-W."/>
            <person name="Bruemmer F."/>
            <person name="Labrenz M."/>
            <person name="Spormann A.M."/>
            <person name="Op den Camp H."/>
            <person name="Overmann J."/>
            <person name="Amann R."/>
            <person name="Jetten M.S.M."/>
            <person name="Mascher T."/>
            <person name="Medema M.H."/>
            <person name="Devos D.P."/>
            <person name="Kaster A.-K."/>
            <person name="Ovreas L."/>
            <person name="Rohde M."/>
            <person name="Galperin M.Y."/>
            <person name="Jogler C."/>
        </authorList>
    </citation>
    <scope>NUCLEOTIDE SEQUENCE [LARGE SCALE GENOMIC DNA]</scope>
    <source>
        <strain evidence="6 7">Pan216</strain>
    </source>
</reference>
<dbReference type="InterPro" id="IPR039425">
    <property type="entry name" value="RNA_pol_sigma-70-like"/>
</dbReference>
<protein>
    <submittedName>
        <fullName evidence="6">RNA polymerase sigma factor CarQ</fullName>
    </submittedName>
</protein>
<evidence type="ECO:0000256" key="4">
    <source>
        <dbReference type="ARBA" id="ARBA00023163"/>
    </source>
</evidence>
<gene>
    <name evidence="6" type="primary">carQ_2</name>
    <name evidence="6" type="ORF">Pan216_19110</name>
</gene>
<dbReference type="NCBIfam" id="TIGR02937">
    <property type="entry name" value="sigma70-ECF"/>
    <property type="match status" value="1"/>
</dbReference>
<keyword evidence="7" id="KW-1185">Reference proteome</keyword>
<dbReference type="Gene3D" id="1.10.10.10">
    <property type="entry name" value="Winged helix-like DNA-binding domain superfamily/Winged helix DNA-binding domain"/>
    <property type="match status" value="1"/>
</dbReference>
<dbReference type="SUPFAM" id="SSF88659">
    <property type="entry name" value="Sigma3 and sigma4 domains of RNA polymerase sigma factors"/>
    <property type="match status" value="1"/>
</dbReference>
<keyword evidence="3" id="KW-0731">Sigma factor</keyword>
<comment type="similarity">
    <text evidence="1">Belongs to the sigma-70 factor family. ECF subfamily.</text>
</comment>
<dbReference type="Gene3D" id="1.10.1740.10">
    <property type="match status" value="1"/>
</dbReference>
<evidence type="ECO:0000256" key="3">
    <source>
        <dbReference type="ARBA" id="ARBA00023082"/>
    </source>
</evidence>
<dbReference type="InterPro" id="IPR007627">
    <property type="entry name" value="RNA_pol_sigma70_r2"/>
</dbReference>
<dbReference type="InterPro" id="IPR013325">
    <property type="entry name" value="RNA_pol_sigma_r2"/>
</dbReference>
<dbReference type="NCBIfam" id="TIGR02989">
    <property type="entry name" value="Sig-70_gvs1"/>
    <property type="match status" value="1"/>
</dbReference>
<name>A0A518B259_9BACT</name>
<dbReference type="Pfam" id="PF04542">
    <property type="entry name" value="Sigma70_r2"/>
    <property type="match status" value="1"/>
</dbReference>
<dbReference type="PANTHER" id="PTHR43133:SF51">
    <property type="entry name" value="RNA POLYMERASE SIGMA FACTOR"/>
    <property type="match status" value="1"/>
</dbReference>
<dbReference type="KEGG" id="knv:Pan216_19110"/>
<organism evidence="6 7">
    <name type="scientific">Kolteria novifilia</name>
    <dbReference type="NCBI Taxonomy" id="2527975"/>
    <lineage>
        <taxon>Bacteria</taxon>
        <taxon>Pseudomonadati</taxon>
        <taxon>Planctomycetota</taxon>
        <taxon>Planctomycetia</taxon>
        <taxon>Kolteriales</taxon>
        <taxon>Kolteriaceae</taxon>
        <taxon>Kolteria</taxon>
    </lineage>
</organism>
<dbReference type="InterPro" id="IPR013324">
    <property type="entry name" value="RNA_pol_sigma_r3/r4-like"/>
</dbReference>
<sequence>MLAHQFCELYNQHRQSLFAYLYSLVTDRVTAEDLLQETSLVMWREFDQFEPGTNFLAWARQVAFNRVRECRRRRQREGMVFSEEVVRQLADERAKMDRHLQDRWDQFQQCLTKLRDQDAELIDLYYANDATAEEVCQQTGRGIHAIRKAIKRIRRSLFECVGRNLPGRASS</sequence>
<feature type="domain" description="RNA polymerase sigma-70 region 2" evidence="5">
    <location>
        <begin position="9"/>
        <end position="76"/>
    </location>
</feature>
<evidence type="ECO:0000256" key="1">
    <source>
        <dbReference type="ARBA" id="ARBA00010641"/>
    </source>
</evidence>
<dbReference type="InterPro" id="IPR036388">
    <property type="entry name" value="WH-like_DNA-bd_sf"/>
</dbReference>
<dbReference type="InterPro" id="IPR014331">
    <property type="entry name" value="RNA_pol_sigma70_ECF_RHOBA"/>
</dbReference>
<keyword evidence="2" id="KW-0805">Transcription regulation</keyword>
<dbReference type="SUPFAM" id="SSF88946">
    <property type="entry name" value="Sigma2 domain of RNA polymerase sigma factors"/>
    <property type="match status" value="1"/>
</dbReference>
<evidence type="ECO:0000313" key="6">
    <source>
        <dbReference type="EMBL" id="QDU61058.1"/>
    </source>
</evidence>
<dbReference type="AlphaFoldDB" id="A0A518B259"/>
<dbReference type="GO" id="GO:0006352">
    <property type="term" value="P:DNA-templated transcription initiation"/>
    <property type="evidence" value="ECO:0007669"/>
    <property type="project" value="InterPro"/>
</dbReference>
<evidence type="ECO:0000256" key="2">
    <source>
        <dbReference type="ARBA" id="ARBA00023015"/>
    </source>
</evidence>
<dbReference type="EMBL" id="CP036279">
    <property type="protein sequence ID" value="QDU61058.1"/>
    <property type="molecule type" value="Genomic_DNA"/>
</dbReference>